<dbReference type="GO" id="GO:0004497">
    <property type="term" value="F:monooxygenase activity"/>
    <property type="evidence" value="ECO:0007669"/>
    <property type="project" value="UniProtKB-KW"/>
</dbReference>
<comment type="cofactor">
    <cofactor evidence="1 8">
        <name>heme</name>
        <dbReference type="ChEBI" id="CHEBI:30413"/>
    </cofactor>
</comment>
<dbReference type="Proteomes" id="UP000515121">
    <property type="component" value="Unplaced"/>
</dbReference>
<evidence type="ECO:0000256" key="6">
    <source>
        <dbReference type="ARBA" id="ARBA00023004"/>
    </source>
</evidence>
<reference evidence="11" key="1">
    <citation type="submission" date="2025-08" db="UniProtKB">
        <authorList>
            <consortium name="RefSeq"/>
        </authorList>
    </citation>
    <scope>IDENTIFICATION</scope>
    <source>
        <tissue evidence="11">Fruit stalk</tissue>
    </source>
</reference>
<keyword evidence="6 8" id="KW-0408">Iron</keyword>
<keyword evidence="3 8" id="KW-0349">Heme</keyword>
<dbReference type="GeneID" id="111276069"/>
<dbReference type="CDD" id="cd11072">
    <property type="entry name" value="CYP71-like"/>
    <property type="match status" value="1"/>
</dbReference>
<evidence type="ECO:0000313" key="10">
    <source>
        <dbReference type="Proteomes" id="UP000515121"/>
    </source>
</evidence>
<evidence type="ECO:0000256" key="1">
    <source>
        <dbReference type="ARBA" id="ARBA00001971"/>
    </source>
</evidence>
<evidence type="ECO:0000256" key="8">
    <source>
        <dbReference type="PIRSR" id="PIRSR602401-1"/>
    </source>
</evidence>
<dbReference type="Pfam" id="PF00067">
    <property type="entry name" value="p450"/>
    <property type="match status" value="1"/>
</dbReference>
<keyword evidence="10" id="KW-1185">Reference proteome</keyword>
<dbReference type="InterPro" id="IPR017972">
    <property type="entry name" value="Cyt_P450_CS"/>
</dbReference>
<dbReference type="AlphaFoldDB" id="A0A6P5WN81"/>
<dbReference type="InterPro" id="IPR002401">
    <property type="entry name" value="Cyt_P450_E_grp-I"/>
</dbReference>
<dbReference type="PRINTS" id="PR00463">
    <property type="entry name" value="EP450I"/>
</dbReference>
<comment type="similarity">
    <text evidence="2 9">Belongs to the cytochrome P450 family.</text>
</comment>
<dbReference type="RefSeq" id="XP_022717570.1">
    <property type="nucleotide sequence ID" value="XM_022861835.1"/>
</dbReference>
<organism evidence="10 11">
    <name type="scientific">Durio zibethinus</name>
    <name type="common">Durian</name>
    <dbReference type="NCBI Taxonomy" id="66656"/>
    <lineage>
        <taxon>Eukaryota</taxon>
        <taxon>Viridiplantae</taxon>
        <taxon>Streptophyta</taxon>
        <taxon>Embryophyta</taxon>
        <taxon>Tracheophyta</taxon>
        <taxon>Spermatophyta</taxon>
        <taxon>Magnoliopsida</taxon>
        <taxon>eudicotyledons</taxon>
        <taxon>Gunneridae</taxon>
        <taxon>Pentapetalae</taxon>
        <taxon>rosids</taxon>
        <taxon>malvids</taxon>
        <taxon>Malvales</taxon>
        <taxon>Malvaceae</taxon>
        <taxon>Helicteroideae</taxon>
        <taxon>Durio</taxon>
    </lineage>
</organism>
<evidence type="ECO:0000256" key="3">
    <source>
        <dbReference type="ARBA" id="ARBA00022617"/>
    </source>
</evidence>
<dbReference type="PROSITE" id="PS00086">
    <property type="entry name" value="CYTOCHROME_P450"/>
    <property type="match status" value="1"/>
</dbReference>
<sequence>MEYQSLCFLPFLFLFIFSVFKALTKWKKTKNHNRRPKLPPGPPKLPLIGNLHLFIGTLPHHCLRDLAKKHGSVMNLQVGEISTVVISSPEAAQQVLQTHDVNFADRPYSLAASVLSYNFSDILFAPYGDYWRQLRKICTLELLSMKRVQSFRHIREEEVADFIRQISSKAGSPVNLRKRLRSLTYALISRAAFGAKYKDQDDFTTLVQEELIDALGGFNLVDVFPSLKLLHVISGTTSKFKMLQHKIDRILQNIIDEHRARKESSTSCKKEANDLVHVLLNLQDHGDLKIPLTDSTLKAVIMNMFAGGGESTATTLEWAMSEMFKNPRVLKKAQTEVRQLFGSEGDVNEEGLQDLKYLKLVVKETLRLHPPAPLLVPRESRERCEINGYDIPPKTKVIVNAWAIGRDPNYWVEADKFYPERFHDSSIDFKGANFEFIPFGAGRRICPAMSLGIANIELPLANLLYHFEWKFYDGRKLEDISMTEVFALSVTRKHDLCLVPIPYCPMLIE</sequence>
<dbReference type="GO" id="GO:0020037">
    <property type="term" value="F:heme binding"/>
    <property type="evidence" value="ECO:0007669"/>
    <property type="project" value="InterPro"/>
</dbReference>
<keyword evidence="4 8" id="KW-0479">Metal-binding</keyword>
<dbReference type="GO" id="GO:0005506">
    <property type="term" value="F:iron ion binding"/>
    <property type="evidence" value="ECO:0007669"/>
    <property type="project" value="InterPro"/>
</dbReference>
<dbReference type="PANTHER" id="PTHR47955">
    <property type="entry name" value="CYTOCHROME P450 FAMILY 71 PROTEIN"/>
    <property type="match status" value="1"/>
</dbReference>
<proteinExistence type="inferred from homology"/>
<dbReference type="Gene3D" id="1.10.630.10">
    <property type="entry name" value="Cytochrome P450"/>
    <property type="match status" value="1"/>
</dbReference>
<keyword evidence="7 9" id="KW-0503">Monooxygenase</keyword>
<dbReference type="OrthoDB" id="1470350at2759"/>
<dbReference type="InterPro" id="IPR001128">
    <property type="entry name" value="Cyt_P450"/>
</dbReference>
<feature type="binding site" description="axial binding residue" evidence="8">
    <location>
        <position position="446"/>
    </location>
    <ligand>
        <name>heme</name>
        <dbReference type="ChEBI" id="CHEBI:30413"/>
    </ligand>
    <ligandPart>
        <name>Fe</name>
        <dbReference type="ChEBI" id="CHEBI:18248"/>
    </ligandPart>
</feature>
<evidence type="ECO:0000256" key="2">
    <source>
        <dbReference type="ARBA" id="ARBA00010617"/>
    </source>
</evidence>
<protein>
    <submittedName>
        <fullName evidence="11">Premnaspirodiene oxygenase-like</fullName>
    </submittedName>
</protein>
<evidence type="ECO:0000256" key="9">
    <source>
        <dbReference type="RuleBase" id="RU000461"/>
    </source>
</evidence>
<dbReference type="PANTHER" id="PTHR47955:SF8">
    <property type="entry name" value="CYTOCHROME P450 71D11-LIKE"/>
    <property type="match status" value="1"/>
</dbReference>
<gene>
    <name evidence="11" type="primary">LOC111276069</name>
</gene>
<name>A0A6P5WN81_DURZI</name>
<accession>A0A6P5WN81</accession>
<dbReference type="FunFam" id="1.10.630.10:FF:000008">
    <property type="entry name" value="Cytochrome P450 71D8"/>
    <property type="match status" value="1"/>
</dbReference>
<dbReference type="KEGG" id="dzi:111276069"/>
<dbReference type="GO" id="GO:0016705">
    <property type="term" value="F:oxidoreductase activity, acting on paired donors, with incorporation or reduction of molecular oxygen"/>
    <property type="evidence" value="ECO:0007669"/>
    <property type="project" value="InterPro"/>
</dbReference>
<keyword evidence="5 9" id="KW-0560">Oxidoreductase</keyword>
<evidence type="ECO:0000256" key="7">
    <source>
        <dbReference type="ARBA" id="ARBA00023033"/>
    </source>
</evidence>
<dbReference type="SUPFAM" id="SSF48264">
    <property type="entry name" value="Cytochrome P450"/>
    <property type="match status" value="1"/>
</dbReference>
<evidence type="ECO:0000256" key="5">
    <source>
        <dbReference type="ARBA" id="ARBA00023002"/>
    </source>
</evidence>
<dbReference type="InterPro" id="IPR036396">
    <property type="entry name" value="Cyt_P450_sf"/>
</dbReference>
<dbReference type="PRINTS" id="PR00385">
    <property type="entry name" value="P450"/>
</dbReference>
<evidence type="ECO:0000313" key="11">
    <source>
        <dbReference type="RefSeq" id="XP_022717570.1"/>
    </source>
</evidence>
<evidence type="ECO:0000256" key="4">
    <source>
        <dbReference type="ARBA" id="ARBA00022723"/>
    </source>
</evidence>